<dbReference type="SUPFAM" id="SSF57850">
    <property type="entry name" value="RING/U-box"/>
    <property type="match status" value="1"/>
</dbReference>
<evidence type="ECO:0000313" key="8">
    <source>
        <dbReference type="EMBL" id="EGT51764.1"/>
    </source>
</evidence>
<feature type="compositionally biased region" description="Acidic residues" evidence="5">
    <location>
        <begin position="461"/>
        <end position="494"/>
    </location>
</feature>
<dbReference type="InterPro" id="IPR013083">
    <property type="entry name" value="Znf_RING/FYVE/PHD"/>
</dbReference>
<dbReference type="PROSITE" id="PS50089">
    <property type="entry name" value="ZF_RING_2"/>
    <property type="match status" value="1"/>
</dbReference>
<keyword evidence="2 4" id="KW-0863">Zinc-finger</keyword>
<dbReference type="EMBL" id="GL379835">
    <property type="protein sequence ID" value="EGT51764.1"/>
    <property type="molecule type" value="Genomic_DNA"/>
</dbReference>
<keyword evidence="9" id="KW-1185">Reference proteome</keyword>
<keyword evidence="3" id="KW-0862">Zinc</keyword>
<dbReference type="PANTHER" id="PTHR47156:SF10">
    <property type="entry name" value="E3 UBIQUITIN-PROTEIN LIGASE TRIM-21-RELATED"/>
    <property type="match status" value="1"/>
</dbReference>
<dbReference type="STRING" id="135651.G0N3S4"/>
<dbReference type="GO" id="GO:0008270">
    <property type="term" value="F:zinc ion binding"/>
    <property type="evidence" value="ECO:0007669"/>
    <property type="project" value="UniProtKB-KW"/>
</dbReference>
<evidence type="ECO:0000256" key="1">
    <source>
        <dbReference type="ARBA" id="ARBA00022723"/>
    </source>
</evidence>
<reference evidence="9" key="1">
    <citation type="submission" date="2011-07" db="EMBL/GenBank/DDBJ databases">
        <authorList>
            <consortium name="Caenorhabditis brenneri Sequencing and Analysis Consortium"/>
            <person name="Wilson R.K."/>
        </authorList>
    </citation>
    <scope>NUCLEOTIDE SEQUENCE [LARGE SCALE GENOMIC DNA]</scope>
    <source>
        <strain evidence="9">PB2801</strain>
    </source>
</reference>
<evidence type="ECO:0000256" key="2">
    <source>
        <dbReference type="ARBA" id="ARBA00022771"/>
    </source>
</evidence>
<evidence type="ECO:0000259" key="6">
    <source>
        <dbReference type="PROSITE" id="PS50089"/>
    </source>
</evidence>
<dbReference type="OrthoDB" id="5855028at2759"/>
<evidence type="ECO:0000313" key="9">
    <source>
        <dbReference type="Proteomes" id="UP000008068"/>
    </source>
</evidence>
<dbReference type="PANTHER" id="PTHR47156">
    <property type="entry name" value="PROTEIN CBG20824"/>
    <property type="match status" value="1"/>
</dbReference>
<feature type="region of interest" description="Disordered" evidence="5">
    <location>
        <begin position="450"/>
        <end position="568"/>
    </location>
</feature>
<dbReference type="InterPro" id="IPR001841">
    <property type="entry name" value="Znf_RING"/>
</dbReference>
<accession>G0N3S4</accession>
<dbReference type="InterPro" id="IPR052667">
    <property type="entry name" value="E3_ubiquitin-ligase_RING"/>
</dbReference>
<name>G0N3S4_CAEBE</name>
<feature type="compositionally biased region" description="Polar residues" evidence="5">
    <location>
        <begin position="499"/>
        <end position="524"/>
    </location>
</feature>
<evidence type="ECO:0000256" key="3">
    <source>
        <dbReference type="ARBA" id="ARBA00022833"/>
    </source>
</evidence>
<dbReference type="Gene3D" id="3.30.40.10">
    <property type="entry name" value="Zinc/RING finger domain, C3HC4 (zinc finger)"/>
    <property type="match status" value="1"/>
</dbReference>
<dbReference type="Pfam" id="PF13445">
    <property type="entry name" value="zf-RING_UBOX"/>
    <property type="match status" value="1"/>
</dbReference>
<proteinExistence type="predicted"/>
<evidence type="ECO:0008006" key="10">
    <source>
        <dbReference type="Google" id="ProtNLM"/>
    </source>
</evidence>
<organism evidence="9">
    <name type="scientific">Caenorhabditis brenneri</name>
    <name type="common">Nematode worm</name>
    <dbReference type="NCBI Taxonomy" id="135651"/>
    <lineage>
        <taxon>Eukaryota</taxon>
        <taxon>Metazoa</taxon>
        <taxon>Ecdysozoa</taxon>
        <taxon>Nematoda</taxon>
        <taxon>Chromadorea</taxon>
        <taxon>Rhabditida</taxon>
        <taxon>Rhabditina</taxon>
        <taxon>Rhabditomorpha</taxon>
        <taxon>Rhabditoidea</taxon>
        <taxon>Rhabditidae</taxon>
        <taxon>Peloderinae</taxon>
        <taxon>Caenorhabditis</taxon>
    </lineage>
</organism>
<dbReference type="InterPro" id="IPR017907">
    <property type="entry name" value="Znf_RING_CS"/>
</dbReference>
<dbReference type="eggNOG" id="KOG4185">
    <property type="taxonomic scope" value="Eukaryota"/>
</dbReference>
<dbReference type="InParanoid" id="G0N3S4"/>
<dbReference type="InterPro" id="IPR027370">
    <property type="entry name" value="Znf-RING_euk"/>
</dbReference>
<dbReference type="HOGENOM" id="CLU_461694_0_0_1"/>
<evidence type="ECO:0000259" key="7">
    <source>
        <dbReference type="PROSITE" id="PS50119"/>
    </source>
</evidence>
<dbReference type="CDD" id="cd19774">
    <property type="entry name" value="Bbox2_TRIM23_C-IX_rpt2"/>
    <property type="match status" value="1"/>
</dbReference>
<keyword evidence="1" id="KW-0479">Metal-binding</keyword>
<dbReference type="PROSITE" id="PS50119">
    <property type="entry name" value="ZF_BBOX"/>
    <property type="match status" value="1"/>
</dbReference>
<feature type="domain" description="RING-type" evidence="6">
    <location>
        <begin position="130"/>
        <end position="175"/>
    </location>
</feature>
<gene>
    <name evidence="8" type="ORF">CAEBREN_14803</name>
</gene>
<sequence>MNDTDDFTFKVSRSYILFPSNSTTTRTISIESECFNLGLMIKTTNNLPDGFITDLPRNYIDNNREIHITYRGGDLEEQYRPRDLFILFSDSLHSNNSHKVILEIVDAEEEFEAEVVQVEEQYGQQNPFECPICFETFTEQGGQTPIVLGKCGHTLCFDCVLKILSEAKPQCPFDRKTLKKDWNQLTVKNYNLLLLMEHEKKKPKPKVTIKKNPLFVCEATRICDNPVVPCHENKRHESTCFCTTCQLDFCHNCFLKVHPPSETLGSHKIVSIYEKPVVLPMCTYHPRQPAALICKNNECTMYKEKYCWQCAHERHKHENPTALDQLMEQNKRALLQVSRQLNSQKHDLSDKFTFLEGSLARYRKAWTAAKAKARKDGEKETMDELWSTLLSKVNIELSETESKLESITGVQKSVNGVLMRKTELDDIAVLMLAARSLCILPVGEYEHLVPQPPYDFPIEDRPDEDDTVSDGDGPDLDGYEPDLDGEGLISDEDGLVIPNTPTQQERPIPQPSHSGSSIQSTPVAATSYVARPVPQEYTPTQLRRILGDTDPDYEAPTSLFNNLPIGNLPIREERPLRYGRKRRILVEDGDE</sequence>
<dbReference type="Gene3D" id="3.30.160.60">
    <property type="entry name" value="Classic Zinc Finger"/>
    <property type="match status" value="1"/>
</dbReference>
<dbReference type="PROSITE" id="PS00518">
    <property type="entry name" value="ZF_RING_1"/>
    <property type="match status" value="1"/>
</dbReference>
<evidence type="ECO:0000256" key="5">
    <source>
        <dbReference type="SAM" id="MobiDB-lite"/>
    </source>
</evidence>
<dbReference type="InterPro" id="IPR000315">
    <property type="entry name" value="Znf_B-box"/>
</dbReference>
<dbReference type="SMART" id="SM00184">
    <property type="entry name" value="RING"/>
    <property type="match status" value="1"/>
</dbReference>
<evidence type="ECO:0000256" key="4">
    <source>
        <dbReference type="PROSITE-ProRule" id="PRU00024"/>
    </source>
</evidence>
<feature type="domain" description="B box-type" evidence="7">
    <location>
        <begin position="225"/>
        <end position="272"/>
    </location>
</feature>
<protein>
    <recommendedName>
        <fullName evidence="10">RING-type domain-containing protein</fullName>
    </recommendedName>
</protein>
<dbReference type="Proteomes" id="UP000008068">
    <property type="component" value="Unassembled WGS sequence"/>
</dbReference>
<dbReference type="AlphaFoldDB" id="G0N3S4"/>